<reference evidence="2 3" key="1">
    <citation type="submission" date="2020-08" db="EMBL/GenBank/DDBJ databases">
        <title>Genomic Encyclopedia of Type Strains, Phase III (KMG-III): the genomes of soil and plant-associated and newly described type strains.</title>
        <authorList>
            <person name="Whitman W."/>
        </authorList>
    </citation>
    <scope>NUCLEOTIDE SEQUENCE [LARGE SCALE GENOMIC DNA]</scope>
    <source>
        <strain evidence="2 3">CECT 3313</strain>
    </source>
</reference>
<proteinExistence type="predicted"/>
<feature type="region of interest" description="Disordered" evidence="1">
    <location>
        <begin position="328"/>
        <end position="348"/>
    </location>
</feature>
<evidence type="ECO:0000313" key="3">
    <source>
        <dbReference type="Proteomes" id="UP000585836"/>
    </source>
</evidence>
<sequence length="370" mass="40370">MPPARPLPSVTVVLDRHDDVLHTHTALAAHHPPSGRITLHPGPGTTSETGLAHDLLAALGKPPLLPGRFPGGRQPAWEAATAWMTALPVTRLTVLRAHRLTARRTTRLLQLHVRTGIHLTLVCHRPHLPAALHQALRTADYSLTADIEAARRHYYGTPVAEPPPPDEPAAPASRWLTLPTLDRLVSYDSPRPCADPCTPPPIIWRHRIPPAPLTAPTAQRVAHRLHAATAHPRLAAAVAAALFTGASLQQLATARPHDYDTAAATLALHDRARYTDGCAAYPVPPWAGVFLRAAACFTRLLSGGDQELLAAPGDRGHLLRVAETARLRPPQPPTARRKGPVGRAEWDWRERQEAERYEAIPADRARRSRR</sequence>
<comment type="caution">
    <text evidence="2">The sequence shown here is derived from an EMBL/GenBank/DDBJ whole genome shotgun (WGS) entry which is preliminary data.</text>
</comment>
<gene>
    <name evidence="2" type="ORF">FHS34_007718</name>
</gene>
<name>A0A7W9Q262_9ACTN</name>
<evidence type="ECO:0000313" key="2">
    <source>
        <dbReference type="EMBL" id="MBB5932209.1"/>
    </source>
</evidence>
<dbReference type="EMBL" id="JACHJK010000022">
    <property type="protein sequence ID" value="MBB5932209.1"/>
    <property type="molecule type" value="Genomic_DNA"/>
</dbReference>
<organism evidence="2 3">
    <name type="scientific">Streptomyces echinatus</name>
    <dbReference type="NCBI Taxonomy" id="67293"/>
    <lineage>
        <taxon>Bacteria</taxon>
        <taxon>Bacillati</taxon>
        <taxon>Actinomycetota</taxon>
        <taxon>Actinomycetes</taxon>
        <taxon>Kitasatosporales</taxon>
        <taxon>Streptomycetaceae</taxon>
        <taxon>Streptomyces</taxon>
    </lineage>
</organism>
<keyword evidence="3" id="KW-1185">Reference proteome</keyword>
<protein>
    <submittedName>
        <fullName evidence="2">Uncharacterized protein</fullName>
    </submittedName>
</protein>
<dbReference type="RefSeq" id="WP_221509990.1">
    <property type="nucleotide sequence ID" value="NZ_BAAAWF010000091.1"/>
</dbReference>
<dbReference type="Proteomes" id="UP000585836">
    <property type="component" value="Unassembled WGS sequence"/>
</dbReference>
<accession>A0A7W9Q262</accession>
<evidence type="ECO:0000256" key="1">
    <source>
        <dbReference type="SAM" id="MobiDB-lite"/>
    </source>
</evidence>
<dbReference type="AlphaFoldDB" id="A0A7W9Q262"/>